<evidence type="ECO:0000259" key="1">
    <source>
        <dbReference type="Pfam" id="PF12728"/>
    </source>
</evidence>
<accession>A0ABW4VDE0</accession>
<gene>
    <name evidence="2" type="ORF">ACFSL2_17650</name>
</gene>
<dbReference type="RefSeq" id="WP_377199090.1">
    <property type="nucleotide sequence ID" value="NZ_JBHUHF010000001.1"/>
</dbReference>
<dbReference type="Proteomes" id="UP001597338">
    <property type="component" value="Unassembled WGS sequence"/>
</dbReference>
<evidence type="ECO:0000313" key="3">
    <source>
        <dbReference type="Proteomes" id="UP001597338"/>
    </source>
</evidence>
<dbReference type="InterPro" id="IPR041657">
    <property type="entry name" value="HTH_17"/>
</dbReference>
<comment type="caution">
    <text evidence="2">The sequence shown here is derived from an EMBL/GenBank/DDBJ whole genome shotgun (WGS) entry which is preliminary data.</text>
</comment>
<name>A0ABW4VDE0_9MICO</name>
<reference evidence="3" key="1">
    <citation type="journal article" date="2019" name="Int. J. Syst. Evol. Microbiol.">
        <title>The Global Catalogue of Microorganisms (GCM) 10K type strain sequencing project: providing services to taxonomists for standard genome sequencing and annotation.</title>
        <authorList>
            <consortium name="The Broad Institute Genomics Platform"/>
            <consortium name="The Broad Institute Genome Sequencing Center for Infectious Disease"/>
            <person name="Wu L."/>
            <person name="Ma J."/>
        </authorList>
    </citation>
    <scope>NUCLEOTIDE SEQUENCE [LARGE SCALE GENOMIC DNA]</scope>
    <source>
        <strain evidence="3">CCM 7043</strain>
    </source>
</reference>
<sequence length="76" mass="8496">MIARLTVDEAADVSRRHRVTLYKALQAKELHGTQRIKRGKWLIEPDCLGAWIANRQCPHAAVTDLGAYRAGRGRSA</sequence>
<dbReference type="EMBL" id="JBHUHF010000001">
    <property type="protein sequence ID" value="MFD2027340.1"/>
    <property type="molecule type" value="Genomic_DNA"/>
</dbReference>
<feature type="domain" description="Helix-turn-helix" evidence="1">
    <location>
        <begin position="5"/>
        <end position="55"/>
    </location>
</feature>
<dbReference type="Pfam" id="PF12728">
    <property type="entry name" value="HTH_17"/>
    <property type="match status" value="1"/>
</dbReference>
<organism evidence="2 3">
    <name type="scientific">Promicromonospora aerolata</name>
    <dbReference type="NCBI Taxonomy" id="195749"/>
    <lineage>
        <taxon>Bacteria</taxon>
        <taxon>Bacillati</taxon>
        <taxon>Actinomycetota</taxon>
        <taxon>Actinomycetes</taxon>
        <taxon>Micrococcales</taxon>
        <taxon>Promicromonosporaceae</taxon>
        <taxon>Promicromonospora</taxon>
    </lineage>
</organism>
<keyword evidence="3" id="KW-1185">Reference proteome</keyword>
<proteinExistence type="predicted"/>
<protein>
    <submittedName>
        <fullName evidence="2">Helix-turn-helix domain-containing protein</fullName>
    </submittedName>
</protein>
<evidence type="ECO:0000313" key="2">
    <source>
        <dbReference type="EMBL" id="MFD2027340.1"/>
    </source>
</evidence>